<evidence type="ECO:0000313" key="2">
    <source>
        <dbReference type="EMBL" id="EFJ20073.1"/>
    </source>
</evidence>
<dbReference type="Gene3D" id="3.40.50.1760">
    <property type="entry name" value="Glutathione synthase, substrate-binding domain superfamily, eukaryotic"/>
    <property type="match status" value="1"/>
</dbReference>
<dbReference type="GO" id="GO:0004363">
    <property type="term" value="F:glutathione synthase activity"/>
    <property type="evidence" value="ECO:0007669"/>
    <property type="project" value="InterPro"/>
</dbReference>
<gene>
    <name evidence="2" type="ORF">SELMODRAFT_418835</name>
</gene>
<protein>
    <recommendedName>
        <fullName evidence="1">Glutathione synthase substrate-binding domain-containing protein</fullName>
    </recommendedName>
</protein>
<dbReference type="InterPro" id="IPR005615">
    <property type="entry name" value="Glutathione_synthase"/>
</dbReference>
<dbReference type="KEGG" id="smo:SELMODRAFT_418835"/>
<evidence type="ECO:0000313" key="3">
    <source>
        <dbReference type="Proteomes" id="UP000001514"/>
    </source>
</evidence>
<dbReference type="HOGENOM" id="CLU_1491488_0_0_1"/>
<dbReference type="AlphaFoldDB" id="D8S6I9"/>
<dbReference type="InterPro" id="IPR016185">
    <property type="entry name" value="PreATP-grasp_dom_sf"/>
</dbReference>
<dbReference type="InterPro" id="IPR037013">
    <property type="entry name" value="GSH-S_sub-bd_sf"/>
</dbReference>
<dbReference type="InParanoid" id="D8S6I9"/>
<evidence type="ECO:0000259" key="1">
    <source>
        <dbReference type="Pfam" id="PF03199"/>
    </source>
</evidence>
<reference evidence="2 3" key="1">
    <citation type="journal article" date="2011" name="Science">
        <title>The Selaginella genome identifies genetic changes associated with the evolution of vascular plants.</title>
        <authorList>
            <person name="Banks J.A."/>
            <person name="Nishiyama T."/>
            <person name="Hasebe M."/>
            <person name="Bowman J.L."/>
            <person name="Gribskov M."/>
            <person name="dePamphilis C."/>
            <person name="Albert V.A."/>
            <person name="Aono N."/>
            <person name="Aoyama T."/>
            <person name="Ambrose B.A."/>
            <person name="Ashton N.W."/>
            <person name="Axtell M.J."/>
            <person name="Barker E."/>
            <person name="Barker M.S."/>
            <person name="Bennetzen J.L."/>
            <person name="Bonawitz N.D."/>
            <person name="Chapple C."/>
            <person name="Cheng C."/>
            <person name="Correa L.G."/>
            <person name="Dacre M."/>
            <person name="DeBarry J."/>
            <person name="Dreyer I."/>
            <person name="Elias M."/>
            <person name="Engstrom E.M."/>
            <person name="Estelle M."/>
            <person name="Feng L."/>
            <person name="Finet C."/>
            <person name="Floyd S.K."/>
            <person name="Frommer W.B."/>
            <person name="Fujita T."/>
            <person name="Gramzow L."/>
            <person name="Gutensohn M."/>
            <person name="Harholt J."/>
            <person name="Hattori M."/>
            <person name="Heyl A."/>
            <person name="Hirai T."/>
            <person name="Hiwatashi Y."/>
            <person name="Ishikawa M."/>
            <person name="Iwata M."/>
            <person name="Karol K.G."/>
            <person name="Koehler B."/>
            <person name="Kolukisaoglu U."/>
            <person name="Kubo M."/>
            <person name="Kurata T."/>
            <person name="Lalonde S."/>
            <person name="Li K."/>
            <person name="Li Y."/>
            <person name="Litt A."/>
            <person name="Lyons E."/>
            <person name="Manning G."/>
            <person name="Maruyama T."/>
            <person name="Michael T.P."/>
            <person name="Mikami K."/>
            <person name="Miyazaki S."/>
            <person name="Morinaga S."/>
            <person name="Murata T."/>
            <person name="Mueller-Roeber B."/>
            <person name="Nelson D.R."/>
            <person name="Obara M."/>
            <person name="Oguri Y."/>
            <person name="Olmstead R.G."/>
            <person name="Onodera N."/>
            <person name="Petersen B.L."/>
            <person name="Pils B."/>
            <person name="Prigge M."/>
            <person name="Rensing S.A."/>
            <person name="Riano-Pachon D.M."/>
            <person name="Roberts A.W."/>
            <person name="Sato Y."/>
            <person name="Scheller H.V."/>
            <person name="Schulz B."/>
            <person name="Schulz C."/>
            <person name="Shakirov E.V."/>
            <person name="Shibagaki N."/>
            <person name="Shinohara N."/>
            <person name="Shippen D.E."/>
            <person name="Soerensen I."/>
            <person name="Sotooka R."/>
            <person name="Sugimoto N."/>
            <person name="Sugita M."/>
            <person name="Sumikawa N."/>
            <person name="Tanurdzic M."/>
            <person name="Theissen G."/>
            <person name="Ulvskov P."/>
            <person name="Wakazuki S."/>
            <person name="Weng J.K."/>
            <person name="Willats W.W."/>
            <person name="Wipf D."/>
            <person name="Wolf P.G."/>
            <person name="Yang L."/>
            <person name="Zimmer A.D."/>
            <person name="Zhu Q."/>
            <person name="Mitros T."/>
            <person name="Hellsten U."/>
            <person name="Loque D."/>
            <person name="Otillar R."/>
            <person name="Salamov A."/>
            <person name="Schmutz J."/>
            <person name="Shapiro H."/>
            <person name="Lindquist E."/>
            <person name="Lucas S."/>
            <person name="Rokhsar D."/>
            <person name="Grigoriev I.V."/>
        </authorList>
    </citation>
    <scope>NUCLEOTIDE SEQUENCE [LARGE SCALE GENOMIC DNA]</scope>
</reference>
<dbReference type="SUPFAM" id="SSF52440">
    <property type="entry name" value="PreATP-grasp domain"/>
    <property type="match status" value="1"/>
</dbReference>
<accession>D8S6I9</accession>
<dbReference type="eggNOG" id="KOG0021">
    <property type="taxonomic scope" value="Eukaryota"/>
</dbReference>
<dbReference type="Gramene" id="EFJ20073">
    <property type="protein sequence ID" value="EFJ20073"/>
    <property type="gene ID" value="SELMODRAFT_418835"/>
</dbReference>
<feature type="domain" description="Glutathione synthase substrate-binding" evidence="1">
    <location>
        <begin position="28"/>
        <end position="61"/>
    </location>
</feature>
<keyword evidence="3" id="KW-1185">Reference proteome</keyword>
<dbReference type="SUPFAM" id="SSF56059">
    <property type="entry name" value="Glutathione synthetase ATP-binding domain-like"/>
    <property type="match status" value="1"/>
</dbReference>
<dbReference type="PANTHER" id="PTHR11130:SF0">
    <property type="entry name" value="GLUTATHIONE SYNTHETASE"/>
    <property type="match status" value="1"/>
</dbReference>
<dbReference type="STRING" id="88036.D8S6I9"/>
<proteinExistence type="predicted"/>
<sequence>MLNSFNDVPVAFGDVLGLAWKEFGNTSDGHLVAVAYYRSGYEPTDDPSELEWHARLLLERYKMSMDLIPLGWNQKSATRAWQAKCIRKVLPSFVFSTPRNNKYGSAVKAKLLGDGGAGLSVYIVMQRIFPPTYTSYLVRGGERQSWSWESLAHTLSLFFSSLNFLQGMTKDKSPTRIVATC</sequence>
<dbReference type="Proteomes" id="UP000001514">
    <property type="component" value="Unassembled WGS sequence"/>
</dbReference>
<dbReference type="InterPro" id="IPR004887">
    <property type="entry name" value="GSH_synth_subst-bd"/>
</dbReference>
<dbReference type="GO" id="GO:0005524">
    <property type="term" value="F:ATP binding"/>
    <property type="evidence" value="ECO:0007669"/>
    <property type="project" value="InterPro"/>
</dbReference>
<dbReference type="EMBL" id="GL377604">
    <property type="protein sequence ID" value="EFJ20073.1"/>
    <property type="molecule type" value="Genomic_DNA"/>
</dbReference>
<dbReference type="PANTHER" id="PTHR11130">
    <property type="entry name" value="GLUTATHIONE SYNTHETASE"/>
    <property type="match status" value="1"/>
</dbReference>
<name>D8S6I9_SELML</name>
<dbReference type="Pfam" id="PF03199">
    <property type="entry name" value="GSH_synthase"/>
    <property type="match status" value="1"/>
</dbReference>
<organism evidence="3">
    <name type="scientific">Selaginella moellendorffii</name>
    <name type="common">Spikemoss</name>
    <dbReference type="NCBI Taxonomy" id="88036"/>
    <lineage>
        <taxon>Eukaryota</taxon>
        <taxon>Viridiplantae</taxon>
        <taxon>Streptophyta</taxon>
        <taxon>Embryophyta</taxon>
        <taxon>Tracheophyta</taxon>
        <taxon>Lycopodiopsida</taxon>
        <taxon>Selaginellales</taxon>
        <taxon>Selaginellaceae</taxon>
        <taxon>Selaginella</taxon>
    </lineage>
</organism>